<evidence type="ECO:0000313" key="2">
    <source>
        <dbReference type="EMBL" id="MPL58992.1"/>
    </source>
</evidence>
<dbReference type="InterPro" id="IPR029058">
    <property type="entry name" value="AB_hydrolase_fold"/>
</dbReference>
<reference evidence="2" key="1">
    <citation type="submission" date="2019-08" db="EMBL/GenBank/DDBJ databases">
        <authorList>
            <person name="Kucharzyk K."/>
            <person name="Murdoch R.W."/>
            <person name="Higgins S."/>
            <person name="Loffler F."/>
        </authorList>
    </citation>
    <scope>NUCLEOTIDE SEQUENCE</scope>
</reference>
<comment type="caution">
    <text evidence="2">The sequence shown here is derived from an EMBL/GenBank/DDBJ whole genome shotgun (WGS) entry which is preliminary data.</text>
</comment>
<evidence type="ECO:0000259" key="1">
    <source>
        <dbReference type="Pfam" id="PF12146"/>
    </source>
</evidence>
<dbReference type="Gene3D" id="3.40.50.1820">
    <property type="entry name" value="alpha/beta hydrolase"/>
    <property type="match status" value="1"/>
</dbReference>
<dbReference type="EMBL" id="VSSQ01000008">
    <property type="protein sequence ID" value="MPL58992.1"/>
    <property type="molecule type" value="Genomic_DNA"/>
</dbReference>
<dbReference type="SUPFAM" id="SSF53474">
    <property type="entry name" value="alpha/beta-Hydrolases"/>
    <property type="match status" value="1"/>
</dbReference>
<dbReference type="Pfam" id="PF12146">
    <property type="entry name" value="Hydrolase_4"/>
    <property type="match status" value="1"/>
</dbReference>
<organism evidence="2">
    <name type="scientific">bioreactor metagenome</name>
    <dbReference type="NCBI Taxonomy" id="1076179"/>
    <lineage>
        <taxon>unclassified sequences</taxon>
        <taxon>metagenomes</taxon>
        <taxon>ecological metagenomes</taxon>
    </lineage>
</organism>
<name>A0A644SYX9_9ZZZZ</name>
<dbReference type="InterPro" id="IPR051044">
    <property type="entry name" value="MAG_DAG_Lipase"/>
</dbReference>
<dbReference type="AlphaFoldDB" id="A0A644SYX9"/>
<proteinExistence type="predicted"/>
<dbReference type="EC" id="3.1.1.23" evidence="2"/>
<dbReference type="GO" id="GO:0047372">
    <property type="term" value="F:monoacylglycerol lipase activity"/>
    <property type="evidence" value="ECO:0007669"/>
    <property type="project" value="UniProtKB-EC"/>
</dbReference>
<sequence length="309" mass="33836">MTESGMRFRASDGKILAYRRSLPSSTPKAVVLVGHGMNDHSGRYIEFAEALARIGIAAYLPDLRGHGDTDTGKNRGYLADKDGFRRVLDDLVELGDFAAKEQGGVPLFYFGHSFGALLGMGLCSIYGKYLDGVVLSAPPEKPSGFLRAAGRLVVAMGSRVLGVHAPGKLPRNMSFGGYNRTVRSARTGSDWITRDGRVVDAYLADPKCNFVCSYGFYADLMDGLDLVYAAGFLESVPTNLPIYLFCGSSDPVIGMRLGFDRLVQSFKTLGIVDFESRCYEGARHETINELNKDEVISDIEDWFSRHIAQ</sequence>
<keyword evidence="2" id="KW-0378">Hydrolase</keyword>
<gene>
    <name evidence="2" type="ORF">SDC9_04540</name>
</gene>
<protein>
    <submittedName>
        <fullName evidence="2">Monoacylglycerol lipase</fullName>
        <ecNumber evidence="2">3.1.1.23</ecNumber>
    </submittedName>
</protein>
<dbReference type="InterPro" id="IPR022742">
    <property type="entry name" value="Hydrolase_4"/>
</dbReference>
<dbReference type="PANTHER" id="PTHR11614">
    <property type="entry name" value="PHOSPHOLIPASE-RELATED"/>
    <property type="match status" value="1"/>
</dbReference>
<accession>A0A644SYX9</accession>
<feature type="domain" description="Serine aminopeptidase S33" evidence="1">
    <location>
        <begin position="26"/>
        <end position="290"/>
    </location>
</feature>